<dbReference type="InterPro" id="IPR004154">
    <property type="entry name" value="Anticodon-bd"/>
</dbReference>
<evidence type="ECO:0000256" key="1">
    <source>
        <dbReference type="ARBA" id="ARBA00004496"/>
    </source>
</evidence>
<keyword evidence="5 12" id="KW-0436">Ligase</keyword>
<dbReference type="PANTHER" id="PTHR10745:SF0">
    <property type="entry name" value="GLYCINE--TRNA LIGASE"/>
    <property type="match status" value="1"/>
</dbReference>
<dbReference type="CDD" id="cd00858">
    <property type="entry name" value="GlyRS_anticodon"/>
    <property type="match status" value="1"/>
</dbReference>
<evidence type="ECO:0000256" key="9">
    <source>
        <dbReference type="ARBA" id="ARBA00023146"/>
    </source>
</evidence>
<dbReference type="GO" id="GO:0005524">
    <property type="term" value="F:ATP binding"/>
    <property type="evidence" value="ECO:0007669"/>
    <property type="project" value="UniProtKB-KW"/>
</dbReference>
<name>A0AAX4NES5_9ARCH</name>
<dbReference type="InterPro" id="IPR033731">
    <property type="entry name" value="GlyRS-like_core"/>
</dbReference>
<feature type="domain" description="Aminoacyl-transfer RNA synthetases class-II family profile" evidence="11">
    <location>
        <begin position="6"/>
        <end position="390"/>
    </location>
</feature>
<dbReference type="PANTHER" id="PTHR10745">
    <property type="entry name" value="GLYCYL-TRNA SYNTHETASE/DNA POLYMERASE SUBUNIT GAMMA-2"/>
    <property type="match status" value="1"/>
</dbReference>
<proteinExistence type="inferred from homology"/>
<dbReference type="PRINTS" id="PR01043">
    <property type="entry name" value="TRNASYNTHGLY"/>
</dbReference>
<evidence type="ECO:0000259" key="11">
    <source>
        <dbReference type="PROSITE" id="PS50862"/>
    </source>
</evidence>
<dbReference type="SUPFAM" id="SSF55681">
    <property type="entry name" value="Class II aaRS and biotin synthetases"/>
    <property type="match status" value="1"/>
</dbReference>
<dbReference type="Proteomes" id="UP001451606">
    <property type="component" value="Chromosome"/>
</dbReference>
<dbReference type="InterPro" id="IPR002314">
    <property type="entry name" value="aa-tRNA-synt_IIb"/>
</dbReference>
<dbReference type="GO" id="GO:0004820">
    <property type="term" value="F:glycine-tRNA ligase activity"/>
    <property type="evidence" value="ECO:0007669"/>
    <property type="project" value="UniProtKB-EC"/>
</dbReference>
<sequence>MSSFEEIIELAKRRGFFWQSFSLYGGLNGFYDYAPLGSLLKDNIISVWKRFYMDAGAIFIDTPVVTPEFVLKASGHLDKFADIASECPKCHAKYKLENLVESLGIKNPPSTPEGYIDLLKENNVKCAVCGTRLIDAYQFNLMFRVTNNSEAFGLYLRPETAQGIMINFKLLNNFYRGKFPMAVAQVGKSFRNEISPRQGLIRMREFNQGEVEVFFDPDHEEWDEIPEGDKFTLVPNSGDEISSSVRDAHRSGLIKNAGLAYFMNLTAMILIRCGVDGKRLRFRQHRKNELAHYSSDCWDAEVLIDSDWIEAVGISDRGDYDLTRHQEFSGENMSVTVDGRTFIPRVVEPAAGFDRILTAVLFHSYYTRDNGNRVLGLACDVAPYSACVLPLMKKDGISEKAKDLLVKLAAHNHSVVYDESGSIGRRYARQDEIGTPYCITVDYQTLEDDTVTVRERDSTKQIRMRIDDILMHDNSFRNDNLKKFIQSSKS</sequence>
<dbReference type="Gene3D" id="3.30.930.10">
    <property type="entry name" value="Bira Bifunctional Protein, Domain 2"/>
    <property type="match status" value="1"/>
</dbReference>
<evidence type="ECO:0000256" key="5">
    <source>
        <dbReference type="ARBA" id="ARBA00022598"/>
    </source>
</evidence>
<dbReference type="Pfam" id="PF00587">
    <property type="entry name" value="tRNA-synt_2b"/>
    <property type="match status" value="1"/>
</dbReference>
<evidence type="ECO:0000256" key="10">
    <source>
        <dbReference type="ARBA" id="ARBA00030057"/>
    </source>
</evidence>
<reference evidence="12 13" key="1">
    <citation type="submission" date="2023-09" db="EMBL/GenBank/DDBJ databases">
        <authorList>
            <person name="Golyshina O.V."/>
            <person name="Lunev E.A."/>
            <person name="Bargiela R."/>
            <person name="Gaines M.C."/>
            <person name="Daum B."/>
            <person name="Bale N.J."/>
            <person name="Koenen M."/>
            <person name="Sinninghe Damst J.S."/>
            <person name="Yakimov M."/>
            <person name="Golyshin P.N."/>
        </authorList>
    </citation>
    <scope>NUCLEOTIDE SEQUENCE [LARGE SCALE GENOMIC DNA]</scope>
    <source>
        <strain evidence="12 13">M1</strain>
    </source>
</reference>
<dbReference type="GO" id="GO:0044281">
    <property type="term" value="P:small molecule metabolic process"/>
    <property type="evidence" value="ECO:0007669"/>
    <property type="project" value="UniProtKB-ARBA"/>
</dbReference>
<evidence type="ECO:0000313" key="13">
    <source>
        <dbReference type="Proteomes" id="UP001451606"/>
    </source>
</evidence>
<evidence type="ECO:0000256" key="6">
    <source>
        <dbReference type="ARBA" id="ARBA00022741"/>
    </source>
</evidence>
<dbReference type="FunFam" id="3.40.50.800:FF:000002">
    <property type="entry name" value="Glycine--tRNA ligase"/>
    <property type="match status" value="1"/>
</dbReference>
<keyword evidence="6" id="KW-0547">Nucleotide-binding</keyword>
<organism evidence="12 13">
    <name type="scientific">Oxyplasma meridianum</name>
    <dbReference type="NCBI Taxonomy" id="3073602"/>
    <lineage>
        <taxon>Archaea</taxon>
        <taxon>Methanobacteriati</taxon>
        <taxon>Thermoplasmatota</taxon>
        <taxon>Thermoplasmata</taxon>
        <taxon>Thermoplasmatales</taxon>
        <taxon>Thermoplasmataceae</taxon>
        <taxon>Oxyplasma</taxon>
    </lineage>
</organism>
<evidence type="ECO:0000256" key="4">
    <source>
        <dbReference type="ARBA" id="ARBA00022490"/>
    </source>
</evidence>
<protein>
    <recommendedName>
        <fullName evidence="3">glycine--tRNA ligase</fullName>
        <ecNumber evidence="3">6.1.1.14</ecNumber>
    </recommendedName>
    <alternativeName>
        <fullName evidence="10">Diadenosine tetraphosphate synthetase</fullName>
    </alternativeName>
</protein>
<dbReference type="EMBL" id="CP133772">
    <property type="protein sequence ID" value="WYX99719.1"/>
    <property type="molecule type" value="Genomic_DNA"/>
</dbReference>
<evidence type="ECO:0000256" key="2">
    <source>
        <dbReference type="ARBA" id="ARBA00008226"/>
    </source>
</evidence>
<dbReference type="InterPro" id="IPR002315">
    <property type="entry name" value="tRNA-synt_gly"/>
</dbReference>
<evidence type="ECO:0000256" key="3">
    <source>
        <dbReference type="ARBA" id="ARBA00012829"/>
    </source>
</evidence>
<keyword evidence="9" id="KW-0030">Aminoacyl-tRNA synthetase</keyword>
<keyword evidence="7" id="KW-0067">ATP-binding</keyword>
<dbReference type="InterPro" id="IPR036621">
    <property type="entry name" value="Anticodon-bd_dom_sf"/>
</dbReference>
<comment type="similarity">
    <text evidence="2">Belongs to the class-II aminoacyl-tRNA synthetase family.</text>
</comment>
<evidence type="ECO:0000256" key="8">
    <source>
        <dbReference type="ARBA" id="ARBA00022917"/>
    </source>
</evidence>
<dbReference type="Gene3D" id="3.40.50.800">
    <property type="entry name" value="Anticodon-binding domain"/>
    <property type="match status" value="1"/>
</dbReference>
<dbReference type="GO" id="GO:0006426">
    <property type="term" value="P:glycyl-tRNA aminoacylation"/>
    <property type="evidence" value="ECO:0007669"/>
    <property type="project" value="InterPro"/>
</dbReference>
<comment type="subcellular location">
    <subcellularLocation>
        <location evidence="1">Cytoplasm</location>
    </subcellularLocation>
</comment>
<gene>
    <name evidence="12" type="primary">glyS</name>
    <name evidence="12" type="ORF">OXIME_000259</name>
</gene>
<keyword evidence="13" id="KW-1185">Reference proteome</keyword>
<dbReference type="Pfam" id="PF03129">
    <property type="entry name" value="HGTP_anticodon"/>
    <property type="match status" value="1"/>
</dbReference>
<dbReference type="EC" id="6.1.1.14" evidence="3"/>
<evidence type="ECO:0000256" key="7">
    <source>
        <dbReference type="ARBA" id="ARBA00022840"/>
    </source>
</evidence>
<dbReference type="GeneID" id="95966983"/>
<dbReference type="NCBIfam" id="TIGR00389">
    <property type="entry name" value="glyS_dimeric"/>
    <property type="match status" value="1"/>
</dbReference>
<keyword evidence="8" id="KW-0648">Protein biosynthesis</keyword>
<dbReference type="RefSeq" id="WP_393971683.1">
    <property type="nucleotide sequence ID" value="NZ_CP133772.1"/>
</dbReference>
<dbReference type="PROSITE" id="PS50862">
    <property type="entry name" value="AA_TRNA_LIGASE_II"/>
    <property type="match status" value="1"/>
</dbReference>
<dbReference type="InterPro" id="IPR027031">
    <property type="entry name" value="Gly-tRNA_synthase/POLG2"/>
</dbReference>
<dbReference type="InterPro" id="IPR006195">
    <property type="entry name" value="aa-tRNA-synth_II"/>
</dbReference>
<dbReference type="AlphaFoldDB" id="A0AAX4NES5"/>
<dbReference type="SUPFAM" id="SSF52954">
    <property type="entry name" value="Class II aaRS ABD-related"/>
    <property type="match status" value="1"/>
</dbReference>
<dbReference type="KEGG" id="omr:OXIME_000259"/>
<dbReference type="NCBIfam" id="NF003211">
    <property type="entry name" value="PRK04173.1"/>
    <property type="match status" value="1"/>
</dbReference>
<keyword evidence="4" id="KW-0963">Cytoplasm</keyword>
<dbReference type="CDD" id="cd00774">
    <property type="entry name" value="GlyRS-like_core"/>
    <property type="match status" value="1"/>
</dbReference>
<accession>A0AAX4NES5</accession>
<dbReference type="InterPro" id="IPR045864">
    <property type="entry name" value="aa-tRNA-synth_II/BPL/LPL"/>
</dbReference>
<dbReference type="GO" id="GO:0005737">
    <property type="term" value="C:cytoplasm"/>
    <property type="evidence" value="ECO:0007669"/>
    <property type="project" value="UniProtKB-SubCell"/>
</dbReference>
<evidence type="ECO:0000313" key="12">
    <source>
        <dbReference type="EMBL" id="WYX99719.1"/>
    </source>
</evidence>